<sequence>MTTHESGPGTKTGARPADGAGFDPGAEFDRQLDRLLALGYPGLAGRTEAAFTALVRPLRETVLALGPTMAAPSESRTPFLLVVDRTLAPVERTVPLTTLDGSARAGVVDRHYPAGDIERFVPVEGLGLPRGPVHLLLDADRGEEFCGVVPKDAMATVAGRGRSPLTMEEGIAFVTLHPRALARNKCFSLGASRCGDRRVPALWISQGAPKLGWCWEGNPHSWLGMASAGGRAGATS</sequence>
<dbReference type="GeneID" id="95352533"/>
<proteinExistence type="predicted"/>
<organism evidence="2 3">
    <name type="scientific">Kitasatospora indigofera</name>
    <dbReference type="NCBI Taxonomy" id="67307"/>
    <lineage>
        <taxon>Bacteria</taxon>
        <taxon>Bacillati</taxon>
        <taxon>Actinomycetota</taxon>
        <taxon>Actinomycetes</taxon>
        <taxon>Kitasatosporales</taxon>
        <taxon>Streptomycetaceae</taxon>
        <taxon>Kitasatospora</taxon>
    </lineage>
</organism>
<feature type="region of interest" description="Disordered" evidence="1">
    <location>
        <begin position="1"/>
        <end position="24"/>
    </location>
</feature>
<gene>
    <name evidence="2" type="ORF">GCM10018781_20570</name>
</gene>
<evidence type="ECO:0000256" key="1">
    <source>
        <dbReference type="SAM" id="MobiDB-lite"/>
    </source>
</evidence>
<dbReference type="EMBL" id="BNBO01000008">
    <property type="protein sequence ID" value="GHH66590.1"/>
    <property type="molecule type" value="Genomic_DNA"/>
</dbReference>
<evidence type="ECO:0000313" key="2">
    <source>
        <dbReference type="EMBL" id="GHH66590.1"/>
    </source>
</evidence>
<keyword evidence="3" id="KW-1185">Reference proteome</keyword>
<reference evidence="2" key="2">
    <citation type="submission" date="2020-09" db="EMBL/GenBank/DDBJ databases">
        <authorList>
            <person name="Sun Q."/>
            <person name="Ohkuma M."/>
        </authorList>
    </citation>
    <scope>NUCLEOTIDE SEQUENCE</scope>
    <source>
        <strain evidence="2">JCM 4646</strain>
    </source>
</reference>
<dbReference type="AlphaFoldDB" id="A0A919KNU8"/>
<protein>
    <submittedName>
        <fullName evidence="2">Uncharacterized protein</fullName>
    </submittedName>
</protein>
<name>A0A919KNU8_9ACTN</name>
<dbReference type="Pfam" id="PF18959">
    <property type="entry name" value="DUF5701"/>
    <property type="match status" value="1"/>
</dbReference>
<reference evidence="2" key="1">
    <citation type="journal article" date="2014" name="Int. J. Syst. Evol. Microbiol.">
        <title>Complete genome sequence of Corynebacterium casei LMG S-19264T (=DSM 44701T), isolated from a smear-ripened cheese.</title>
        <authorList>
            <consortium name="US DOE Joint Genome Institute (JGI-PGF)"/>
            <person name="Walter F."/>
            <person name="Albersmeier A."/>
            <person name="Kalinowski J."/>
            <person name="Ruckert C."/>
        </authorList>
    </citation>
    <scope>NUCLEOTIDE SEQUENCE</scope>
    <source>
        <strain evidence="2">JCM 4646</strain>
    </source>
</reference>
<comment type="caution">
    <text evidence="2">The sequence shown here is derived from an EMBL/GenBank/DDBJ whole genome shotgun (WGS) entry which is preliminary data.</text>
</comment>
<dbReference type="RefSeq" id="WP_190210511.1">
    <property type="nucleotide sequence ID" value="NZ_BNBO01000008.1"/>
</dbReference>
<accession>A0A919KNU8</accession>
<dbReference type="Proteomes" id="UP000617734">
    <property type="component" value="Unassembled WGS sequence"/>
</dbReference>
<evidence type="ECO:0000313" key="3">
    <source>
        <dbReference type="Proteomes" id="UP000617734"/>
    </source>
</evidence>
<dbReference type="InterPro" id="IPR043755">
    <property type="entry name" value="DUF5701"/>
</dbReference>